<keyword evidence="2" id="KW-1185">Reference proteome</keyword>
<evidence type="ECO:0000313" key="2">
    <source>
        <dbReference type="Proteomes" id="UP001234178"/>
    </source>
</evidence>
<evidence type="ECO:0000313" key="1">
    <source>
        <dbReference type="EMBL" id="KAK4045172.1"/>
    </source>
</evidence>
<evidence type="ECO:0008006" key="3">
    <source>
        <dbReference type="Google" id="ProtNLM"/>
    </source>
</evidence>
<sequence length="241" mass="25672">MAVVMLVAGCEAQRALDEPVAPPRDGGTASLADAGAQLDAQVDARPDAQPDAGDLCHTDCRGQLFCNGPQIMREASSPIPEICRRFGNGYGLTCGEATCAPYITDARYKRCDLTWVFWHREAQDAHMEKLRCTSLPVSGSPCLSDSECHPMADVLDGNLRCESGKCVATPRRAAEELRRCDVDVDGGAGCVTLCGVSYQPEQCYFDEACPAGMDCATGGDCQGVCLPRAFGRDPANPTCPQ</sequence>
<reference evidence="1 2" key="1">
    <citation type="journal article" date="2023" name="Nucleic Acids Res.">
        <title>The hologenome of Daphnia magna reveals possible DNA methylation and microbiome-mediated evolution of the host genome.</title>
        <authorList>
            <person name="Chaturvedi A."/>
            <person name="Li X."/>
            <person name="Dhandapani V."/>
            <person name="Marshall H."/>
            <person name="Kissane S."/>
            <person name="Cuenca-Cambronero M."/>
            <person name="Asole G."/>
            <person name="Calvet F."/>
            <person name="Ruiz-Romero M."/>
            <person name="Marangio P."/>
            <person name="Guigo R."/>
            <person name="Rago D."/>
            <person name="Mirbahai L."/>
            <person name="Eastwood N."/>
            <person name="Colbourne J.K."/>
            <person name="Zhou J."/>
            <person name="Mallon E."/>
            <person name="Orsini L."/>
        </authorList>
    </citation>
    <scope>NUCLEOTIDE SEQUENCE [LARGE SCALE GENOMIC DNA]</scope>
    <source>
        <strain evidence="1">LRV0_1</strain>
    </source>
</reference>
<dbReference type="EMBL" id="JAOYFB010000041">
    <property type="protein sequence ID" value="KAK4045172.1"/>
    <property type="molecule type" value="Genomic_DNA"/>
</dbReference>
<protein>
    <recommendedName>
        <fullName evidence="3">Lipoprotein</fullName>
    </recommendedName>
</protein>
<name>A0ABR0B9B7_9CRUS</name>
<accession>A0ABR0B9B7</accession>
<gene>
    <name evidence="1" type="ORF">OUZ56_032580</name>
</gene>
<organism evidence="1 2">
    <name type="scientific">Daphnia magna</name>
    <dbReference type="NCBI Taxonomy" id="35525"/>
    <lineage>
        <taxon>Eukaryota</taxon>
        <taxon>Metazoa</taxon>
        <taxon>Ecdysozoa</taxon>
        <taxon>Arthropoda</taxon>
        <taxon>Crustacea</taxon>
        <taxon>Branchiopoda</taxon>
        <taxon>Diplostraca</taxon>
        <taxon>Cladocera</taxon>
        <taxon>Anomopoda</taxon>
        <taxon>Daphniidae</taxon>
        <taxon>Daphnia</taxon>
    </lineage>
</organism>
<comment type="caution">
    <text evidence="1">The sequence shown here is derived from an EMBL/GenBank/DDBJ whole genome shotgun (WGS) entry which is preliminary data.</text>
</comment>
<proteinExistence type="predicted"/>
<dbReference type="Proteomes" id="UP001234178">
    <property type="component" value="Unassembled WGS sequence"/>
</dbReference>